<accession>A0A182R140</accession>
<dbReference type="Proteomes" id="UP000075886">
    <property type="component" value="Unassembled WGS sequence"/>
</dbReference>
<organism evidence="2 3">
    <name type="scientific">Anopheles farauti</name>
    <dbReference type="NCBI Taxonomy" id="69004"/>
    <lineage>
        <taxon>Eukaryota</taxon>
        <taxon>Metazoa</taxon>
        <taxon>Ecdysozoa</taxon>
        <taxon>Arthropoda</taxon>
        <taxon>Hexapoda</taxon>
        <taxon>Insecta</taxon>
        <taxon>Pterygota</taxon>
        <taxon>Neoptera</taxon>
        <taxon>Endopterygota</taxon>
        <taxon>Diptera</taxon>
        <taxon>Nematocera</taxon>
        <taxon>Culicoidea</taxon>
        <taxon>Culicidae</taxon>
        <taxon>Anophelinae</taxon>
        <taxon>Anopheles</taxon>
    </lineage>
</organism>
<dbReference type="EMBL" id="AXCN02000853">
    <property type="status" value="NOT_ANNOTATED_CDS"/>
    <property type="molecule type" value="Genomic_DNA"/>
</dbReference>
<proteinExistence type="predicted"/>
<feature type="transmembrane region" description="Helical" evidence="1">
    <location>
        <begin position="82"/>
        <end position="104"/>
    </location>
</feature>
<keyword evidence="3" id="KW-1185">Reference proteome</keyword>
<reference evidence="3" key="1">
    <citation type="submission" date="2014-01" db="EMBL/GenBank/DDBJ databases">
        <title>The Genome Sequence of Anopheles farauti FAR1 (V2).</title>
        <authorList>
            <consortium name="The Broad Institute Genomics Platform"/>
            <person name="Neafsey D.E."/>
            <person name="Besansky N."/>
            <person name="Howell P."/>
            <person name="Walton C."/>
            <person name="Young S.K."/>
            <person name="Zeng Q."/>
            <person name="Gargeya S."/>
            <person name="Fitzgerald M."/>
            <person name="Haas B."/>
            <person name="Abouelleil A."/>
            <person name="Allen A.W."/>
            <person name="Alvarado L."/>
            <person name="Arachchi H.M."/>
            <person name="Berlin A.M."/>
            <person name="Chapman S.B."/>
            <person name="Gainer-Dewar J."/>
            <person name="Goldberg J."/>
            <person name="Griggs A."/>
            <person name="Gujja S."/>
            <person name="Hansen M."/>
            <person name="Howarth C."/>
            <person name="Imamovic A."/>
            <person name="Ireland A."/>
            <person name="Larimer J."/>
            <person name="McCowan C."/>
            <person name="Murphy C."/>
            <person name="Pearson M."/>
            <person name="Poon T.W."/>
            <person name="Priest M."/>
            <person name="Roberts A."/>
            <person name="Saif S."/>
            <person name="Shea T."/>
            <person name="Sisk P."/>
            <person name="Sykes S."/>
            <person name="Wortman J."/>
            <person name="Nusbaum C."/>
            <person name="Birren B."/>
        </authorList>
    </citation>
    <scope>NUCLEOTIDE SEQUENCE [LARGE SCALE GENOMIC DNA]</scope>
    <source>
        <strain evidence="3">FAR1</strain>
    </source>
</reference>
<keyword evidence="1" id="KW-0812">Transmembrane</keyword>
<dbReference type="VEuPathDB" id="VectorBase:AFAF020911"/>
<sequence length="116" mass="13049">MPAASVQIRHHRQKGFAKKEVSCVLGSQTDPETNATVHGAGMLKTVGLRWTEEVTRSIGSRTQTRRSSRRLPRKELPTTRTFVLVMVVVEVLLLLLLLLLPMLLPRPLLKMAVNRN</sequence>
<keyword evidence="1" id="KW-1133">Transmembrane helix</keyword>
<evidence type="ECO:0000256" key="1">
    <source>
        <dbReference type="SAM" id="Phobius"/>
    </source>
</evidence>
<evidence type="ECO:0000313" key="3">
    <source>
        <dbReference type="Proteomes" id="UP000075886"/>
    </source>
</evidence>
<dbReference type="AlphaFoldDB" id="A0A182R140"/>
<name>A0A182R140_9DIPT</name>
<protein>
    <submittedName>
        <fullName evidence="2">Uncharacterized protein</fullName>
    </submittedName>
</protein>
<evidence type="ECO:0000313" key="2">
    <source>
        <dbReference type="EnsemblMetazoa" id="AFAF020911-PA"/>
    </source>
</evidence>
<dbReference type="EnsemblMetazoa" id="AFAF020911-RA">
    <property type="protein sequence ID" value="AFAF020911-PA"/>
    <property type="gene ID" value="AFAF020911"/>
</dbReference>
<reference evidence="2" key="2">
    <citation type="submission" date="2020-05" db="UniProtKB">
        <authorList>
            <consortium name="EnsemblMetazoa"/>
        </authorList>
    </citation>
    <scope>IDENTIFICATION</scope>
    <source>
        <strain evidence="2">FAR1</strain>
    </source>
</reference>
<keyword evidence="1" id="KW-0472">Membrane</keyword>